<keyword evidence="2" id="KW-0808">Transferase</keyword>
<keyword evidence="6" id="KW-0325">Glycoprotein</keyword>
<evidence type="ECO:0000256" key="3">
    <source>
        <dbReference type="ARBA" id="ARBA00022729"/>
    </source>
</evidence>
<organism evidence="12 13">
    <name type="scientific">Adineta steineri</name>
    <dbReference type="NCBI Taxonomy" id="433720"/>
    <lineage>
        <taxon>Eukaryota</taxon>
        <taxon>Metazoa</taxon>
        <taxon>Spiralia</taxon>
        <taxon>Gnathifera</taxon>
        <taxon>Rotifera</taxon>
        <taxon>Eurotatoria</taxon>
        <taxon>Bdelloidea</taxon>
        <taxon>Adinetida</taxon>
        <taxon>Adinetidae</taxon>
        <taxon>Adineta</taxon>
    </lineage>
</organism>
<keyword evidence="3 10" id="KW-0732">Signal</keyword>
<name>A0A814T4M5_9BILA</name>
<evidence type="ECO:0000313" key="12">
    <source>
        <dbReference type="EMBL" id="CAF1156970.1"/>
    </source>
</evidence>
<feature type="disulfide bond" evidence="7">
    <location>
        <begin position="158"/>
        <end position="167"/>
    </location>
</feature>
<sequence length="600" mass="68558">MIVPLIILLLITSLKCVSSQDGLTELIDIYSENITLEWKDLPISVCEISTTTSSSSTTSPIKTELPLYKCADETYMGLYCNITNDVCERYHPCYNEAICYSNGTIELQYSCACKTNEYSGYDCENDNRICKNNTCLNGGTCFIRNISITNETPYVCICPDGYTGTHCETLINMCFNITCENKGLCIPSLLSWSCHCLSPTLYSGTYCEDISTALAVKQILSKSFVSVAIAAITAVFIFVVTMDILKYVFKIDPVDRERQAMKKKQEKKQLEKKKKKHKSVKDLHEPSLKQCRLYPIVALGITLNHQVADAHSYFQLIKDWTQLYKNLQYQPNVCHQRSLLEPALEEIQLLKNSNPDFNYRRSLYFREEISSSAQQTKQTIIKIFRFTADELNRMKTDAITHLSSDITYLSTFEVLTAHLYQHVMLARNYTTSSISKLYISTNIRPRLTQSFIPSTYFGNAIMLSYLEMSMLDIIDKNSFSLLASKIHKSIEKNTVNDIRTTLAWIMCQTDKTKIIPTWNLDEKDFTISAWNKMGIYSNAEFESNVHPCRVILPQDMKMNGAAILLSTEENDGSIDVYLGLDINEMKQLEENLDFRKHSKK</sequence>
<evidence type="ECO:0000256" key="10">
    <source>
        <dbReference type="SAM" id="SignalP"/>
    </source>
</evidence>
<feature type="signal peptide" evidence="10">
    <location>
        <begin position="1"/>
        <end position="19"/>
    </location>
</feature>
<dbReference type="InterPro" id="IPR000742">
    <property type="entry name" value="EGF"/>
</dbReference>
<feature type="region of interest" description="Disordered" evidence="8">
    <location>
        <begin position="260"/>
        <end position="280"/>
    </location>
</feature>
<evidence type="ECO:0000256" key="7">
    <source>
        <dbReference type="PROSITE-ProRule" id="PRU00076"/>
    </source>
</evidence>
<dbReference type="PANTHER" id="PTHR31642">
    <property type="entry name" value="TRICHOTHECENE 3-O-ACETYLTRANSFERASE"/>
    <property type="match status" value="1"/>
</dbReference>
<protein>
    <recommendedName>
        <fullName evidence="11">EGF-like domain-containing protein</fullName>
    </recommendedName>
</protein>
<dbReference type="FunFam" id="2.10.25.10:FF:000012">
    <property type="entry name" value="Delta-like protein"/>
    <property type="match status" value="1"/>
</dbReference>
<dbReference type="Pfam" id="PF02458">
    <property type="entry name" value="Transferase"/>
    <property type="match status" value="1"/>
</dbReference>
<dbReference type="CDD" id="cd00054">
    <property type="entry name" value="EGF_CA"/>
    <property type="match status" value="1"/>
</dbReference>
<dbReference type="SMART" id="SM00181">
    <property type="entry name" value="EGF"/>
    <property type="match status" value="3"/>
</dbReference>
<dbReference type="GO" id="GO:0016747">
    <property type="term" value="F:acyltransferase activity, transferring groups other than amino-acyl groups"/>
    <property type="evidence" value="ECO:0007669"/>
    <property type="project" value="TreeGrafter"/>
</dbReference>
<keyword evidence="5 7" id="KW-1015">Disulfide bond</keyword>
<evidence type="ECO:0000313" key="13">
    <source>
        <dbReference type="Proteomes" id="UP000663860"/>
    </source>
</evidence>
<keyword evidence="9" id="KW-1133">Transmembrane helix</keyword>
<evidence type="ECO:0000256" key="9">
    <source>
        <dbReference type="SAM" id="Phobius"/>
    </source>
</evidence>
<dbReference type="Proteomes" id="UP000663860">
    <property type="component" value="Unassembled WGS sequence"/>
</dbReference>
<evidence type="ECO:0000259" key="11">
    <source>
        <dbReference type="PROSITE" id="PS50026"/>
    </source>
</evidence>
<evidence type="ECO:0000256" key="1">
    <source>
        <dbReference type="ARBA" id="ARBA00022536"/>
    </source>
</evidence>
<keyword evidence="4" id="KW-0677">Repeat</keyword>
<reference evidence="12" key="1">
    <citation type="submission" date="2021-02" db="EMBL/GenBank/DDBJ databases">
        <authorList>
            <person name="Nowell W R."/>
        </authorList>
    </citation>
    <scope>NUCLEOTIDE SEQUENCE</scope>
</reference>
<evidence type="ECO:0000256" key="6">
    <source>
        <dbReference type="ARBA" id="ARBA00023180"/>
    </source>
</evidence>
<dbReference type="Gene3D" id="2.10.25.10">
    <property type="entry name" value="Laminin"/>
    <property type="match status" value="1"/>
</dbReference>
<dbReference type="EMBL" id="CAJNOE010000336">
    <property type="protein sequence ID" value="CAF1156970.1"/>
    <property type="molecule type" value="Genomic_DNA"/>
</dbReference>
<gene>
    <name evidence="12" type="ORF">IZO911_LOCUS26101</name>
</gene>
<proteinExistence type="predicted"/>
<accession>A0A814T4M5</accession>
<comment type="caution">
    <text evidence="7">Lacks conserved residue(s) required for the propagation of feature annotation.</text>
</comment>
<dbReference type="Gene3D" id="3.30.559.10">
    <property type="entry name" value="Chloramphenicol acetyltransferase-like domain"/>
    <property type="match status" value="2"/>
</dbReference>
<feature type="domain" description="EGF-like" evidence="11">
    <location>
        <begin position="126"/>
        <end position="168"/>
    </location>
</feature>
<comment type="caution">
    <text evidence="12">The sequence shown here is derived from an EMBL/GenBank/DDBJ whole genome shotgun (WGS) entry which is preliminary data.</text>
</comment>
<evidence type="ECO:0000256" key="2">
    <source>
        <dbReference type="ARBA" id="ARBA00022679"/>
    </source>
</evidence>
<feature type="domain" description="EGF-like" evidence="11">
    <location>
        <begin position="83"/>
        <end position="124"/>
    </location>
</feature>
<feature type="compositionally biased region" description="Basic residues" evidence="8">
    <location>
        <begin position="261"/>
        <end position="279"/>
    </location>
</feature>
<dbReference type="PROSITE" id="PS00022">
    <property type="entry name" value="EGF_1"/>
    <property type="match status" value="1"/>
</dbReference>
<dbReference type="SUPFAM" id="SSF57196">
    <property type="entry name" value="EGF/Laminin"/>
    <property type="match status" value="1"/>
</dbReference>
<dbReference type="PROSITE" id="PS50026">
    <property type="entry name" value="EGF_3"/>
    <property type="match status" value="3"/>
</dbReference>
<dbReference type="PANTHER" id="PTHR31642:SF310">
    <property type="entry name" value="FATTY ALCOHOL:CAFFEOYL-COA ACYLTRANSFERASE"/>
    <property type="match status" value="1"/>
</dbReference>
<dbReference type="AlphaFoldDB" id="A0A814T4M5"/>
<dbReference type="Pfam" id="PF00008">
    <property type="entry name" value="EGF"/>
    <property type="match status" value="1"/>
</dbReference>
<dbReference type="PROSITE" id="PS01186">
    <property type="entry name" value="EGF_2"/>
    <property type="match status" value="1"/>
</dbReference>
<feature type="chain" id="PRO_5032626574" description="EGF-like domain-containing protein" evidence="10">
    <location>
        <begin position="20"/>
        <end position="600"/>
    </location>
</feature>
<dbReference type="InterPro" id="IPR050317">
    <property type="entry name" value="Plant_Fungal_Acyltransferase"/>
</dbReference>
<evidence type="ECO:0000256" key="8">
    <source>
        <dbReference type="SAM" id="MobiDB-lite"/>
    </source>
</evidence>
<feature type="transmembrane region" description="Helical" evidence="9">
    <location>
        <begin position="224"/>
        <end position="249"/>
    </location>
</feature>
<keyword evidence="9" id="KW-0472">Membrane</keyword>
<feature type="domain" description="EGF-like" evidence="11">
    <location>
        <begin position="170"/>
        <end position="208"/>
    </location>
</feature>
<evidence type="ECO:0000256" key="4">
    <source>
        <dbReference type="ARBA" id="ARBA00022737"/>
    </source>
</evidence>
<keyword evidence="9" id="KW-0812">Transmembrane</keyword>
<evidence type="ECO:0000256" key="5">
    <source>
        <dbReference type="ARBA" id="ARBA00023157"/>
    </source>
</evidence>
<dbReference type="InterPro" id="IPR023213">
    <property type="entry name" value="CAT-like_dom_sf"/>
</dbReference>
<keyword evidence="1 7" id="KW-0245">EGF-like domain</keyword>